<accession>A0ABT4GDW3</accession>
<dbReference type="PANTHER" id="PTHR35330:SF1">
    <property type="entry name" value="SIROHEME BIOSYNTHESIS PROTEIN MET8"/>
    <property type="match status" value="1"/>
</dbReference>
<comment type="catalytic activity">
    <reaction evidence="6">
        <text>precorrin-2 + NAD(+) = sirohydrochlorin + NADH + 2 H(+)</text>
        <dbReference type="Rhea" id="RHEA:15613"/>
        <dbReference type="ChEBI" id="CHEBI:15378"/>
        <dbReference type="ChEBI" id="CHEBI:57540"/>
        <dbReference type="ChEBI" id="CHEBI:57945"/>
        <dbReference type="ChEBI" id="CHEBI:58351"/>
        <dbReference type="ChEBI" id="CHEBI:58827"/>
        <dbReference type="EC" id="1.3.1.76"/>
    </reaction>
</comment>
<evidence type="ECO:0000256" key="6">
    <source>
        <dbReference type="ARBA" id="ARBA00047561"/>
    </source>
</evidence>
<name>A0ABT4GDW3_9BACL</name>
<dbReference type="EC" id="1.3.1.76" evidence="2"/>
<dbReference type="SUPFAM" id="SSF75615">
    <property type="entry name" value="Siroheme synthase middle domains-like"/>
    <property type="match status" value="1"/>
</dbReference>
<evidence type="ECO:0000313" key="7">
    <source>
        <dbReference type="EMBL" id="MCY9694299.1"/>
    </source>
</evidence>
<comment type="pathway">
    <text evidence="1">Porphyrin-containing compound metabolism; siroheme biosynthesis; sirohydrochlorin from precorrin-2: step 1/1.</text>
</comment>
<comment type="caution">
    <text evidence="7">The sequence shown here is derived from an EMBL/GenBank/DDBJ whole genome shotgun (WGS) entry which is preliminary data.</text>
</comment>
<dbReference type="InterPro" id="IPR028161">
    <property type="entry name" value="Met8-like"/>
</dbReference>
<protein>
    <recommendedName>
        <fullName evidence="2">precorrin-2 dehydrogenase</fullName>
        <ecNumber evidence="2">1.3.1.76</ecNumber>
    </recommendedName>
</protein>
<proteinExistence type="predicted"/>
<organism evidence="7 8">
    <name type="scientific">Paenibacillus alginolyticus</name>
    <dbReference type="NCBI Taxonomy" id="59839"/>
    <lineage>
        <taxon>Bacteria</taxon>
        <taxon>Bacillati</taxon>
        <taxon>Bacillota</taxon>
        <taxon>Bacilli</taxon>
        <taxon>Bacillales</taxon>
        <taxon>Paenibacillaceae</taxon>
        <taxon>Paenibacillus</taxon>
    </lineage>
</organism>
<evidence type="ECO:0000313" key="8">
    <source>
        <dbReference type="Proteomes" id="UP001527099"/>
    </source>
</evidence>
<dbReference type="RefSeq" id="WP_268616019.1">
    <property type="nucleotide sequence ID" value="NZ_JAMDMX010000046.1"/>
</dbReference>
<dbReference type="Gene3D" id="1.10.8.610">
    <property type="entry name" value="SirC, precorrin-2 dehydrogenase, C-terminal helical domain-like"/>
    <property type="match status" value="1"/>
</dbReference>
<keyword evidence="3" id="KW-0560">Oxidoreductase</keyword>
<dbReference type="Proteomes" id="UP001527099">
    <property type="component" value="Unassembled WGS sequence"/>
</dbReference>
<dbReference type="Gene3D" id="3.40.50.720">
    <property type="entry name" value="NAD(P)-binding Rossmann-like Domain"/>
    <property type="match status" value="1"/>
</dbReference>
<dbReference type="PANTHER" id="PTHR35330">
    <property type="entry name" value="SIROHEME BIOSYNTHESIS PROTEIN MET8"/>
    <property type="match status" value="1"/>
</dbReference>
<dbReference type="EMBL" id="JAMDMX010000046">
    <property type="protein sequence ID" value="MCY9694299.1"/>
    <property type="molecule type" value="Genomic_DNA"/>
</dbReference>
<dbReference type="Pfam" id="PF13241">
    <property type="entry name" value="NAD_binding_7"/>
    <property type="match status" value="1"/>
</dbReference>
<keyword evidence="5" id="KW-0627">Porphyrin biosynthesis</keyword>
<sequence length="250" mass="27779">MNHPYPIMMKLSGRRCLVIGGGAVAERKVKSLLQAGAHVTIVSTEFTLGLMEMENQSEVVLCRQTFHPSIMIDRDSDFAPYTLVVAATNDAEVNAHVHEIASKQGQLINVVDQPHLSSFIVPSVVRRGKLVIAVSTGGASPSAARKIAQELDNAYGEEYETYLDFLSDLRLLIQSRVADKQARQRVFKEMLEWDVLAKIRDGTFESWKKKLYITLEKEPWIQEQVGDRGIDLSAWLAAIKDIGQQVQGGG</sequence>
<dbReference type="InterPro" id="IPR042518">
    <property type="entry name" value="SirC_C"/>
</dbReference>
<gene>
    <name evidence="7" type="ORF">M5X19_15505</name>
</gene>
<dbReference type="InterPro" id="IPR006367">
    <property type="entry name" value="Sirohaem_synthase_N"/>
</dbReference>
<reference evidence="7 8" key="1">
    <citation type="submission" date="2022-05" db="EMBL/GenBank/DDBJ databases">
        <title>Genome Sequencing of Bee-Associated Microbes.</title>
        <authorList>
            <person name="Dunlap C."/>
        </authorList>
    </citation>
    <scope>NUCLEOTIDE SEQUENCE [LARGE SCALE GENOMIC DNA]</scope>
    <source>
        <strain evidence="7 8">NRRL B-14421</strain>
    </source>
</reference>
<evidence type="ECO:0000256" key="2">
    <source>
        <dbReference type="ARBA" id="ARBA00012400"/>
    </source>
</evidence>
<evidence type="ECO:0000256" key="5">
    <source>
        <dbReference type="ARBA" id="ARBA00023244"/>
    </source>
</evidence>
<evidence type="ECO:0000256" key="3">
    <source>
        <dbReference type="ARBA" id="ARBA00023002"/>
    </source>
</evidence>
<dbReference type="SUPFAM" id="SSF51735">
    <property type="entry name" value="NAD(P)-binding Rossmann-fold domains"/>
    <property type="match status" value="1"/>
</dbReference>
<evidence type="ECO:0000256" key="1">
    <source>
        <dbReference type="ARBA" id="ARBA00005010"/>
    </source>
</evidence>
<dbReference type="InterPro" id="IPR036291">
    <property type="entry name" value="NAD(P)-bd_dom_sf"/>
</dbReference>
<evidence type="ECO:0000256" key="4">
    <source>
        <dbReference type="ARBA" id="ARBA00023027"/>
    </source>
</evidence>
<dbReference type="NCBIfam" id="TIGR01470">
    <property type="entry name" value="cysG_Nterm"/>
    <property type="match status" value="1"/>
</dbReference>
<keyword evidence="8" id="KW-1185">Reference proteome</keyword>
<keyword evidence="4" id="KW-0520">NAD</keyword>